<dbReference type="EMBL" id="RWJN01000261">
    <property type="protein sequence ID" value="TCD64010.1"/>
    <property type="molecule type" value="Genomic_DNA"/>
</dbReference>
<sequence>MAGIVQNDAVKNPSPQLQAFLRWADALTVKKDPVALAAAMTDDYHHQSLPKSMGFPPRDKAGFIEFSTTRFMVLMTDFQSEIVEVVETADTVVVHATATAVSTTGAPYANEYTIIAHVAKQPDGEYKVSSMKEFLDSKVLLEFMAAEQKRQEERAKSAA</sequence>
<dbReference type="SUPFAM" id="SSF54427">
    <property type="entry name" value="NTF2-like"/>
    <property type="match status" value="1"/>
</dbReference>
<dbReference type="Gene3D" id="3.10.450.50">
    <property type="match status" value="1"/>
</dbReference>
<reference evidence="2 3" key="1">
    <citation type="submission" date="2018-11" db="EMBL/GenBank/DDBJ databases">
        <title>Genome assembly of Steccherinum ochraceum LE-BIN_3174, the white-rot fungus of the Steccherinaceae family (The Residual Polyporoid clade, Polyporales, Basidiomycota).</title>
        <authorList>
            <person name="Fedorova T.V."/>
            <person name="Glazunova O.A."/>
            <person name="Landesman E.O."/>
            <person name="Moiseenko K.V."/>
            <person name="Psurtseva N.V."/>
            <person name="Savinova O.S."/>
            <person name="Shakhova N.V."/>
            <person name="Tyazhelova T.V."/>
            <person name="Vasina D.V."/>
        </authorList>
    </citation>
    <scope>NUCLEOTIDE SEQUENCE [LARGE SCALE GENOMIC DNA]</scope>
    <source>
        <strain evidence="2 3">LE-BIN_3174</strain>
    </source>
</reference>
<dbReference type="STRING" id="92696.A0A4R0R8E1"/>
<proteinExistence type="predicted"/>
<name>A0A4R0R8E1_9APHY</name>
<dbReference type="OrthoDB" id="3758478at2759"/>
<accession>A0A4R0R8E1</accession>
<keyword evidence="3" id="KW-1185">Reference proteome</keyword>
<dbReference type="Proteomes" id="UP000292702">
    <property type="component" value="Unassembled WGS sequence"/>
</dbReference>
<protein>
    <recommendedName>
        <fullName evidence="1">SnoaL-like domain-containing protein</fullName>
    </recommendedName>
</protein>
<dbReference type="Pfam" id="PF12680">
    <property type="entry name" value="SnoaL_2"/>
    <property type="match status" value="1"/>
</dbReference>
<dbReference type="InterPro" id="IPR032710">
    <property type="entry name" value="NTF2-like_dom_sf"/>
</dbReference>
<feature type="domain" description="SnoaL-like" evidence="1">
    <location>
        <begin position="22"/>
        <end position="119"/>
    </location>
</feature>
<evidence type="ECO:0000259" key="1">
    <source>
        <dbReference type="Pfam" id="PF12680"/>
    </source>
</evidence>
<gene>
    <name evidence="2" type="ORF">EIP91_004678</name>
</gene>
<evidence type="ECO:0000313" key="3">
    <source>
        <dbReference type="Proteomes" id="UP000292702"/>
    </source>
</evidence>
<comment type="caution">
    <text evidence="2">The sequence shown here is derived from an EMBL/GenBank/DDBJ whole genome shotgun (WGS) entry which is preliminary data.</text>
</comment>
<organism evidence="2 3">
    <name type="scientific">Steccherinum ochraceum</name>
    <dbReference type="NCBI Taxonomy" id="92696"/>
    <lineage>
        <taxon>Eukaryota</taxon>
        <taxon>Fungi</taxon>
        <taxon>Dikarya</taxon>
        <taxon>Basidiomycota</taxon>
        <taxon>Agaricomycotina</taxon>
        <taxon>Agaricomycetes</taxon>
        <taxon>Polyporales</taxon>
        <taxon>Steccherinaceae</taxon>
        <taxon>Steccherinum</taxon>
    </lineage>
</organism>
<evidence type="ECO:0000313" key="2">
    <source>
        <dbReference type="EMBL" id="TCD64010.1"/>
    </source>
</evidence>
<dbReference type="InterPro" id="IPR037401">
    <property type="entry name" value="SnoaL-like"/>
</dbReference>
<dbReference type="AlphaFoldDB" id="A0A4R0R8E1"/>